<dbReference type="AlphaFoldDB" id="A0AAP0B0W7"/>
<evidence type="ECO:0000313" key="2">
    <source>
        <dbReference type="EMBL" id="KAK8921841.1"/>
    </source>
</evidence>
<dbReference type="EMBL" id="JBBWWQ010000018">
    <property type="protein sequence ID" value="KAK8921841.1"/>
    <property type="molecule type" value="Genomic_DNA"/>
</dbReference>
<feature type="compositionally biased region" description="Low complexity" evidence="1">
    <location>
        <begin position="35"/>
        <end position="55"/>
    </location>
</feature>
<gene>
    <name evidence="2" type="ORF">KSP39_PZI020179</name>
</gene>
<feature type="compositionally biased region" description="Basic and acidic residues" evidence="1">
    <location>
        <begin position="79"/>
        <end position="89"/>
    </location>
</feature>
<comment type="caution">
    <text evidence="2">The sequence shown here is derived from an EMBL/GenBank/DDBJ whole genome shotgun (WGS) entry which is preliminary data.</text>
</comment>
<feature type="compositionally biased region" description="Polar residues" evidence="1">
    <location>
        <begin position="93"/>
        <end position="104"/>
    </location>
</feature>
<feature type="compositionally biased region" description="Basic and acidic residues" evidence="1">
    <location>
        <begin position="1"/>
        <end position="18"/>
    </location>
</feature>
<dbReference type="Proteomes" id="UP001418222">
    <property type="component" value="Unassembled WGS sequence"/>
</dbReference>
<feature type="region of interest" description="Disordered" evidence="1">
    <location>
        <begin position="1"/>
        <end position="110"/>
    </location>
</feature>
<proteinExistence type="predicted"/>
<protein>
    <submittedName>
        <fullName evidence="2">Uncharacterized protein</fullName>
    </submittedName>
</protein>
<reference evidence="2 3" key="1">
    <citation type="journal article" date="2022" name="Nat. Plants">
        <title>Genomes of leafy and leafless Platanthera orchids illuminate the evolution of mycoheterotrophy.</title>
        <authorList>
            <person name="Li M.H."/>
            <person name="Liu K.W."/>
            <person name="Li Z."/>
            <person name="Lu H.C."/>
            <person name="Ye Q.L."/>
            <person name="Zhang D."/>
            <person name="Wang J.Y."/>
            <person name="Li Y.F."/>
            <person name="Zhong Z.M."/>
            <person name="Liu X."/>
            <person name="Yu X."/>
            <person name="Liu D.K."/>
            <person name="Tu X.D."/>
            <person name="Liu B."/>
            <person name="Hao Y."/>
            <person name="Liao X.Y."/>
            <person name="Jiang Y.T."/>
            <person name="Sun W.H."/>
            <person name="Chen J."/>
            <person name="Chen Y.Q."/>
            <person name="Ai Y."/>
            <person name="Zhai J.W."/>
            <person name="Wu S.S."/>
            <person name="Zhou Z."/>
            <person name="Hsiao Y.Y."/>
            <person name="Wu W.L."/>
            <person name="Chen Y.Y."/>
            <person name="Lin Y.F."/>
            <person name="Hsu J.L."/>
            <person name="Li C.Y."/>
            <person name="Wang Z.W."/>
            <person name="Zhao X."/>
            <person name="Zhong W.Y."/>
            <person name="Ma X.K."/>
            <person name="Ma L."/>
            <person name="Huang J."/>
            <person name="Chen G.Z."/>
            <person name="Huang M.Z."/>
            <person name="Huang L."/>
            <person name="Peng D.H."/>
            <person name="Luo Y.B."/>
            <person name="Zou S.Q."/>
            <person name="Chen S.P."/>
            <person name="Lan S."/>
            <person name="Tsai W.C."/>
            <person name="Van de Peer Y."/>
            <person name="Liu Z.J."/>
        </authorList>
    </citation>
    <scope>NUCLEOTIDE SEQUENCE [LARGE SCALE GENOMIC DNA]</scope>
    <source>
        <strain evidence="2">Lor287</strain>
    </source>
</reference>
<name>A0AAP0B0W7_9ASPA</name>
<sequence>MGDRDQQPRDQQLRDQHQRSTVRMEMGQSSSGAPVTSSEETLQTEQQQVLQQDSQARMTGSEWTVPSLPSVIDGTTEPSMKEQPRRSARLEIGQSSTGVQTAGTVSLELY</sequence>
<keyword evidence="3" id="KW-1185">Reference proteome</keyword>
<accession>A0AAP0B0W7</accession>
<evidence type="ECO:0000313" key="3">
    <source>
        <dbReference type="Proteomes" id="UP001418222"/>
    </source>
</evidence>
<evidence type="ECO:0000256" key="1">
    <source>
        <dbReference type="SAM" id="MobiDB-lite"/>
    </source>
</evidence>
<organism evidence="2 3">
    <name type="scientific">Platanthera zijinensis</name>
    <dbReference type="NCBI Taxonomy" id="2320716"/>
    <lineage>
        <taxon>Eukaryota</taxon>
        <taxon>Viridiplantae</taxon>
        <taxon>Streptophyta</taxon>
        <taxon>Embryophyta</taxon>
        <taxon>Tracheophyta</taxon>
        <taxon>Spermatophyta</taxon>
        <taxon>Magnoliopsida</taxon>
        <taxon>Liliopsida</taxon>
        <taxon>Asparagales</taxon>
        <taxon>Orchidaceae</taxon>
        <taxon>Orchidoideae</taxon>
        <taxon>Orchideae</taxon>
        <taxon>Orchidinae</taxon>
        <taxon>Platanthera</taxon>
    </lineage>
</organism>